<feature type="transmembrane region" description="Helical" evidence="11">
    <location>
        <begin position="590"/>
        <end position="611"/>
    </location>
</feature>
<dbReference type="InterPro" id="IPR008920">
    <property type="entry name" value="TF_FadR/GntR_C"/>
</dbReference>
<keyword evidence="9" id="KW-0804">Transcription</keyword>
<comment type="subcellular location">
    <subcellularLocation>
        <location evidence="1">Cell membrane</location>
        <topology evidence="1">Multi-pass membrane protein</topology>
    </subcellularLocation>
</comment>
<feature type="transmembrane region" description="Helical" evidence="11">
    <location>
        <begin position="534"/>
        <end position="555"/>
    </location>
</feature>
<evidence type="ECO:0000259" key="13">
    <source>
        <dbReference type="PROSITE" id="PS50949"/>
    </source>
</evidence>
<feature type="transmembrane region" description="Helical" evidence="11">
    <location>
        <begin position="632"/>
        <end position="654"/>
    </location>
</feature>
<dbReference type="Gene3D" id="1.20.1720.10">
    <property type="entry name" value="Multidrug resistance protein D"/>
    <property type="match status" value="1"/>
</dbReference>
<dbReference type="InterPro" id="IPR036390">
    <property type="entry name" value="WH_DNA-bd_sf"/>
</dbReference>
<evidence type="ECO:0000256" key="11">
    <source>
        <dbReference type="SAM" id="Phobius"/>
    </source>
</evidence>
<dbReference type="PANTHER" id="PTHR42718:SF46">
    <property type="entry name" value="BLR6921 PROTEIN"/>
    <property type="match status" value="1"/>
</dbReference>
<comment type="caution">
    <text evidence="14">The sequence shown here is derived from an EMBL/GenBank/DDBJ whole genome shotgun (WGS) entry which is preliminary data.</text>
</comment>
<keyword evidence="4 11" id="KW-0812">Transmembrane</keyword>
<evidence type="ECO:0000256" key="6">
    <source>
        <dbReference type="ARBA" id="ARBA00023015"/>
    </source>
</evidence>
<feature type="transmembrane region" description="Helical" evidence="11">
    <location>
        <begin position="666"/>
        <end position="687"/>
    </location>
</feature>
<feature type="transmembrane region" description="Helical" evidence="11">
    <location>
        <begin position="340"/>
        <end position="361"/>
    </location>
</feature>
<dbReference type="PRINTS" id="PR01036">
    <property type="entry name" value="TCRTETB"/>
</dbReference>
<name>A0ABP1WBU1_9ENTR</name>
<dbReference type="PRINTS" id="PR00035">
    <property type="entry name" value="HTHGNTR"/>
</dbReference>
<dbReference type="CDD" id="cd17503">
    <property type="entry name" value="MFS_LmrB_MDR_like"/>
    <property type="match status" value="1"/>
</dbReference>
<dbReference type="NCBIfam" id="TIGR00711">
    <property type="entry name" value="efflux_EmrB"/>
    <property type="match status" value="1"/>
</dbReference>
<evidence type="ECO:0000313" key="14">
    <source>
        <dbReference type="EMBL" id="CCJ82567.1"/>
    </source>
</evidence>
<dbReference type="SUPFAM" id="SSF103473">
    <property type="entry name" value="MFS general substrate transporter"/>
    <property type="match status" value="1"/>
</dbReference>
<evidence type="ECO:0000256" key="9">
    <source>
        <dbReference type="ARBA" id="ARBA00023163"/>
    </source>
</evidence>
<dbReference type="InterPro" id="IPR011701">
    <property type="entry name" value="MFS"/>
</dbReference>
<evidence type="ECO:0000256" key="10">
    <source>
        <dbReference type="SAM" id="Coils"/>
    </source>
</evidence>
<dbReference type="Pfam" id="PF07690">
    <property type="entry name" value="MFS_1"/>
    <property type="match status" value="1"/>
</dbReference>
<dbReference type="SUPFAM" id="SSF48008">
    <property type="entry name" value="GntR ligand-binding domain-like"/>
    <property type="match status" value="1"/>
</dbReference>
<evidence type="ECO:0000259" key="12">
    <source>
        <dbReference type="PROSITE" id="PS50850"/>
    </source>
</evidence>
<feature type="transmembrane region" description="Helical" evidence="11">
    <location>
        <begin position="501"/>
        <end position="522"/>
    </location>
</feature>
<feature type="transmembrane region" description="Helical" evidence="11">
    <location>
        <begin position="315"/>
        <end position="334"/>
    </location>
</feature>
<dbReference type="InterPro" id="IPR020846">
    <property type="entry name" value="MFS_dom"/>
</dbReference>
<keyword evidence="3" id="KW-1003">Cell membrane</keyword>
<feature type="domain" description="HTH gntR-type" evidence="13">
    <location>
        <begin position="12"/>
        <end position="80"/>
    </location>
</feature>
<evidence type="ECO:0000256" key="8">
    <source>
        <dbReference type="ARBA" id="ARBA00023136"/>
    </source>
</evidence>
<feature type="transmembrane region" description="Helical" evidence="11">
    <location>
        <begin position="567"/>
        <end position="584"/>
    </location>
</feature>
<dbReference type="SUPFAM" id="SSF46785">
    <property type="entry name" value="Winged helix' DNA-binding domain"/>
    <property type="match status" value="1"/>
</dbReference>
<evidence type="ECO:0000256" key="4">
    <source>
        <dbReference type="ARBA" id="ARBA00022692"/>
    </source>
</evidence>
<dbReference type="SMART" id="SM00895">
    <property type="entry name" value="FCD"/>
    <property type="match status" value="1"/>
</dbReference>
<keyword evidence="15" id="KW-1185">Reference proteome</keyword>
<protein>
    <submittedName>
        <fullName evidence="14">Permeases of the major facilitator superfamily</fullName>
    </submittedName>
</protein>
<feature type="transmembrane region" description="Helical" evidence="11">
    <location>
        <begin position="438"/>
        <end position="456"/>
    </location>
</feature>
<organism evidence="14 15">
    <name type="scientific">Cronobacter dublinensis 1210</name>
    <dbReference type="NCBI Taxonomy" id="1208656"/>
    <lineage>
        <taxon>Bacteria</taxon>
        <taxon>Pseudomonadati</taxon>
        <taxon>Pseudomonadota</taxon>
        <taxon>Gammaproteobacteria</taxon>
        <taxon>Enterobacterales</taxon>
        <taxon>Enterobacteriaceae</taxon>
        <taxon>Cronobacter</taxon>
    </lineage>
</organism>
<proteinExistence type="predicted"/>
<dbReference type="NCBIfam" id="NF007799">
    <property type="entry name" value="PRK10504.1"/>
    <property type="match status" value="1"/>
</dbReference>
<feature type="transmembrane region" description="Helical" evidence="11">
    <location>
        <begin position="462"/>
        <end position="481"/>
    </location>
</feature>
<dbReference type="Gene3D" id="1.10.10.10">
    <property type="entry name" value="Winged helix-like DNA-binding domain superfamily/Winged helix DNA-binding domain"/>
    <property type="match status" value="1"/>
</dbReference>
<keyword evidence="7" id="KW-0238">DNA-binding</keyword>
<dbReference type="CDD" id="cd07377">
    <property type="entry name" value="WHTH_GntR"/>
    <property type="match status" value="1"/>
</dbReference>
<evidence type="ECO:0000256" key="3">
    <source>
        <dbReference type="ARBA" id="ARBA00022475"/>
    </source>
</evidence>
<feature type="coiled-coil region" evidence="10">
    <location>
        <begin position="124"/>
        <end position="151"/>
    </location>
</feature>
<keyword evidence="2" id="KW-0813">Transport</keyword>
<dbReference type="InterPro" id="IPR036388">
    <property type="entry name" value="WH-like_DNA-bd_sf"/>
</dbReference>
<feature type="transmembrane region" description="Helical" evidence="11">
    <location>
        <begin position="283"/>
        <end position="303"/>
    </location>
</feature>
<feature type="domain" description="Major facilitator superfamily (MFS) profile" evidence="12">
    <location>
        <begin position="249"/>
        <end position="692"/>
    </location>
</feature>
<dbReference type="InterPro" id="IPR011711">
    <property type="entry name" value="GntR_C"/>
</dbReference>
<dbReference type="SMART" id="SM00345">
    <property type="entry name" value="HTH_GNTR"/>
    <property type="match status" value="1"/>
</dbReference>
<feature type="transmembrane region" description="Helical" evidence="11">
    <location>
        <begin position="248"/>
        <end position="271"/>
    </location>
</feature>
<keyword evidence="5 11" id="KW-1133">Transmembrane helix</keyword>
<keyword evidence="10" id="KW-0175">Coiled coil</keyword>
<dbReference type="Gene3D" id="1.20.1250.20">
    <property type="entry name" value="MFS general substrate transporter like domains"/>
    <property type="match status" value="1"/>
</dbReference>
<evidence type="ECO:0000256" key="2">
    <source>
        <dbReference type="ARBA" id="ARBA00022448"/>
    </source>
</evidence>
<keyword evidence="6" id="KW-0805">Transcription regulation</keyword>
<dbReference type="InterPro" id="IPR036259">
    <property type="entry name" value="MFS_trans_sf"/>
</dbReference>
<reference evidence="15" key="1">
    <citation type="journal article" date="2012" name="PLoS ONE">
        <title>Comparative analysis of genome sequences covering the seven cronobacter species.</title>
        <authorList>
            <person name="Joseph S."/>
            <person name="Desai P."/>
            <person name="Ji Y."/>
            <person name="Cummings C.A."/>
            <person name="Shih R."/>
            <person name="Degoricija L."/>
            <person name="Rico A."/>
            <person name="Brzoska P."/>
            <person name="Hamby S.E."/>
            <person name="Masood N."/>
            <person name="Hariri S."/>
            <person name="Sonbol H."/>
            <person name="Chuzhanova N."/>
            <person name="McClelland M."/>
            <person name="Furtado M.R."/>
            <person name="Forsythe S.J."/>
        </authorList>
    </citation>
    <scope>NUCLEOTIDE SEQUENCE [LARGE SCALE GENOMIC DNA]</scope>
    <source>
        <strain evidence="15">1210</strain>
    </source>
</reference>
<dbReference type="Pfam" id="PF00392">
    <property type="entry name" value="GntR"/>
    <property type="match status" value="1"/>
</dbReference>
<accession>A0ABP1WBU1</accession>
<gene>
    <name evidence="14" type="ORF">BN134_3334</name>
</gene>
<evidence type="ECO:0000313" key="15">
    <source>
        <dbReference type="Proteomes" id="UP000009342"/>
    </source>
</evidence>
<feature type="transmembrane region" description="Helical" evidence="11">
    <location>
        <begin position="401"/>
        <end position="418"/>
    </location>
</feature>
<dbReference type="InterPro" id="IPR000524">
    <property type="entry name" value="Tscrpt_reg_HTH_GntR"/>
</dbReference>
<evidence type="ECO:0000256" key="5">
    <source>
        <dbReference type="ARBA" id="ARBA00022989"/>
    </source>
</evidence>
<dbReference type="Proteomes" id="UP000009342">
    <property type="component" value="Unassembled WGS sequence"/>
</dbReference>
<dbReference type="InterPro" id="IPR004638">
    <property type="entry name" value="EmrB-like"/>
</dbReference>
<dbReference type="Gene3D" id="1.20.120.530">
    <property type="entry name" value="GntR ligand-binding domain-like"/>
    <property type="match status" value="1"/>
</dbReference>
<dbReference type="EMBL" id="CAKZ01000151">
    <property type="protein sequence ID" value="CCJ82567.1"/>
    <property type="molecule type" value="Genomic_DNA"/>
</dbReference>
<dbReference type="PANTHER" id="PTHR42718">
    <property type="entry name" value="MAJOR FACILITATOR SUPERFAMILY MULTIDRUG TRANSPORTER MFSC"/>
    <property type="match status" value="1"/>
</dbReference>
<sequence length="702" mass="77654">MSLLAHQQAAQKNLSYVLAEKLAQRILQGEFKPGEILPGEIELGEQFGVSRTAVREAVKTLTAKGLVLPRPRIGTRVLPQSQWNFLDKELLTWWMGIEAFPTVVNHFLVMRHSLEPQACSLAALNGSDAQKQRLKNTLEEMQALQDAFNRERFIEVDMAYHEQIYEMSGNPFMTAFASLFRSIYYNYFTSITHNQVIKPELHQAIADAILASQSEEAYRACQALLQLPRRQRNNNRIRMTKKARSMAGLPWIAAMAFFMQALDATILNTALPAIAQSLNRSPLAMQSAIISYTLTVAMLIPVSGWLADRFGTRRVFMTAVSLFTLGSLACALSGSLAELVIFRIVQGIGGAMMMPVARLALLRAYPRSELLPVLNFVTMPGLVGPILGPLLGGVLVTWASWHWIFLINIPIGVAGLFYARKYMPNFTTPRRRFDMPGFFLFGLSLVLFSSGMELFGERIVTTWMALAVIASGLLLMMAYIWHARRHSAPLISLSLFKTRTFSVGIAGNIASRLGTGCVPFLMPLMLQVGFGYPAFIAGCMMAPTAVGSIIAKSGVTQVLRWFGYRKTLVGVTLFIGLMIAQFSLQSPDNQVWLLILPLFVLGLAMSTQFTAMNTITLADLTDESASGGNSMLAVTQQLSISLGVAVSAAVLRFYEGFDNANTVEQFHYTFITMGVITVVSSLVFMLLRPKDGRNLIKERHKA</sequence>
<keyword evidence="8 11" id="KW-0472">Membrane</keyword>
<evidence type="ECO:0000256" key="7">
    <source>
        <dbReference type="ARBA" id="ARBA00023125"/>
    </source>
</evidence>
<dbReference type="PROSITE" id="PS50949">
    <property type="entry name" value="HTH_GNTR"/>
    <property type="match status" value="1"/>
</dbReference>
<feature type="transmembrane region" description="Helical" evidence="11">
    <location>
        <begin position="373"/>
        <end position="395"/>
    </location>
</feature>
<evidence type="ECO:0000256" key="1">
    <source>
        <dbReference type="ARBA" id="ARBA00004651"/>
    </source>
</evidence>
<dbReference type="Pfam" id="PF07729">
    <property type="entry name" value="FCD"/>
    <property type="match status" value="1"/>
</dbReference>
<dbReference type="PROSITE" id="PS50850">
    <property type="entry name" value="MFS"/>
    <property type="match status" value="1"/>
</dbReference>